<dbReference type="PANTHER" id="PTHR15717:SF2">
    <property type="entry name" value="EF-HAND CALCIUM-BINDING DOMAIN-CONTAINING PROTEIN 14"/>
    <property type="match status" value="1"/>
</dbReference>
<feature type="region of interest" description="Disordered" evidence="2">
    <location>
        <begin position="335"/>
        <end position="410"/>
    </location>
</feature>
<reference evidence="4" key="1">
    <citation type="submission" date="2022-03" db="EMBL/GenBank/DDBJ databases">
        <authorList>
            <person name="Alioto T."/>
            <person name="Alioto T."/>
            <person name="Gomez Garrido J."/>
        </authorList>
    </citation>
    <scope>NUCLEOTIDE SEQUENCE</scope>
</reference>
<organism evidence="4 5">
    <name type="scientific">Pelobates cultripes</name>
    <name type="common">Western spadefoot toad</name>
    <dbReference type="NCBI Taxonomy" id="61616"/>
    <lineage>
        <taxon>Eukaryota</taxon>
        <taxon>Metazoa</taxon>
        <taxon>Chordata</taxon>
        <taxon>Craniata</taxon>
        <taxon>Vertebrata</taxon>
        <taxon>Euteleostomi</taxon>
        <taxon>Amphibia</taxon>
        <taxon>Batrachia</taxon>
        <taxon>Anura</taxon>
        <taxon>Pelobatoidea</taxon>
        <taxon>Pelobatidae</taxon>
        <taxon>Pelobates</taxon>
    </lineage>
</organism>
<feature type="compositionally biased region" description="Low complexity" evidence="2">
    <location>
        <begin position="342"/>
        <end position="357"/>
    </location>
</feature>
<keyword evidence="3" id="KW-0812">Transmembrane</keyword>
<protein>
    <submittedName>
        <fullName evidence="4">EF-hand calcium-binding domain-containing 14</fullName>
    </submittedName>
</protein>
<keyword evidence="3" id="KW-1133">Transmembrane helix</keyword>
<evidence type="ECO:0000256" key="2">
    <source>
        <dbReference type="SAM" id="MobiDB-lite"/>
    </source>
</evidence>
<feature type="transmembrane region" description="Helical" evidence="3">
    <location>
        <begin position="87"/>
        <end position="110"/>
    </location>
</feature>
<proteinExistence type="predicted"/>
<evidence type="ECO:0000313" key="5">
    <source>
        <dbReference type="Proteomes" id="UP001295444"/>
    </source>
</evidence>
<feature type="compositionally biased region" description="Basic and acidic residues" evidence="2">
    <location>
        <begin position="386"/>
        <end position="400"/>
    </location>
</feature>
<feature type="compositionally biased region" description="Polar residues" evidence="2">
    <location>
        <begin position="401"/>
        <end position="410"/>
    </location>
</feature>
<feature type="coiled-coil region" evidence="1">
    <location>
        <begin position="225"/>
        <end position="252"/>
    </location>
</feature>
<dbReference type="Proteomes" id="UP001295444">
    <property type="component" value="Chromosome 08"/>
</dbReference>
<gene>
    <name evidence="4" type="ORF">PECUL_23A058248</name>
</gene>
<feature type="region of interest" description="Disordered" evidence="2">
    <location>
        <begin position="1"/>
        <end position="70"/>
    </location>
</feature>
<evidence type="ECO:0000313" key="4">
    <source>
        <dbReference type="EMBL" id="CAH2310723.1"/>
    </source>
</evidence>
<name>A0AAD1WK27_PELCU</name>
<evidence type="ECO:0000256" key="3">
    <source>
        <dbReference type="SAM" id="Phobius"/>
    </source>
</evidence>
<dbReference type="AlphaFoldDB" id="A0AAD1WK27"/>
<keyword evidence="5" id="KW-1185">Reference proteome</keyword>
<accession>A0AAD1WK27</accession>
<dbReference type="EMBL" id="OW240919">
    <property type="protein sequence ID" value="CAH2310722.1"/>
    <property type="molecule type" value="Genomic_DNA"/>
</dbReference>
<dbReference type="InterPro" id="IPR042352">
    <property type="entry name" value="EFCAB14"/>
</dbReference>
<dbReference type="EMBL" id="OW240919">
    <property type="protein sequence ID" value="CAH2310723.1"/>
    <property type="molecule type" value="Genomic_DNA"/>
</dbReference>
<dbReference type="PANTHER" id="PTHR15717">
    <property type="entry name" value="PROTEIN KIAA0494"/>
    <property type="match status" value="1"/>
</dbReference>
<evidence type="ECO:0000256" key="1">
    <source>
        <dbReference type="SAM" id="Coils"/>
    </source>
</evidence>
<keyword evidence="3" id="KW-0472">Membrane</keyword>
<feature type="compositionally biased region" description="Basic residues" evidence="2">
    <location>
        <begin position="39"/>
        <end position="49"/>
    </location>
</feature>
<dbReference type="Gene3D" id="1.20.5.300">
    <property type="match status" value="1"/>
</dbReference>
<keyword evidence="1" id="KW-0175">Coiled coil</keyword>
<sequence length="487" mass="53578">MGSGALSAGPQAPPTPHKKMKKRKELNALIGLSADGGRKKPKKGSGHRLLRTEPPASDSDSDSEEFGNPGGGGGRCGRGEFLQCCKICYPLCCFIVLAACVVTCIGLVWMQVALKENIDVLQERFRVMDSSQKNSLQDIPKIKDDLLTKQKHLEEIVTGEMGLNKLWANITEMYKQIELLISAVNHLKANMKSASDLINLPNTMEELQKSVATLGSTLTSVHHDVETMQTAAEEQKKKVETLQQDVSKLVTKDTSQALPTSPSVRSGTHDITQEILYLQNTVEDLNATLIQNQKQNNFQFHNMDSTVANVSQRVTQLENDVQLLNKIQTKENSLLSPVDNITSPASSSNLTSSGSRTEAGQGRSKGQSQTSDLQEKLQLIHALTNKPEDVQRPAEDDLNKETTTSHPSISKRSLRFKRGSRFSLPGISTERDLKKLFKQSGLDINGNLSYQNLKDSLGPGIPQSLKEFDTDGDDRYSFTELKDALGF</sequence>